<dbReference type="EMBL" id="GBXM01074575">
    <property type="protein sequence ID" value="JAH34002.1"/>
    <property type="molecule type" value="Transcribed_RNA"/>
</dbReference>
<sequence>MFLNSREMSRHALLSRKKEIGFLVHQNNNSTHKVIVVINIPVSP</sequence>
<protein>
    <submittedName>
        <fullName evidence="1">Uncharacterized protein</fullName>
    </submittedName>
</protein>
<accession>A0A0E9RYN2</accession>
<reference evidence="1" key="1">
    <citation type="submission" date="2014-11" db="EMBL/GenBank/DDBJ databases">
        <authorList>
            <person name="Amaro Gonzalez C."/>
        </authorList>
    </citation>
    <scope>NUCLEOTIDE SEQUENCE</scope>
</reference>
<name>A0A0E9RYN2_ANGAN</name>
<evidence type="ECO:0000313" key="1">
    <source>
        <dbReference type="EMBL" id="JAH34002.1"/>
    </source>
</evidence>
<dbReference type="AlphaFoldDB" id="A0A0E9RYN2"/>
<reference evidence="1" key="2">
    <citation type="journal article" date="2015" name="Fish Shellfish Immunol.">
        <title>Early steps in the European eel (Anguilla anguilla)-Vibrio vulnificus interaction in the gills: Role of the RtxA13 toxin.</title>
        <authorList>
            <person name="Callol A."/>
            <person name="Pajuelo D."/>
            <person name="Ebbesson L."/>
            <person name="Teles M."/>
            <person name="MacKenzie S."/>
            <person name="Amaro C."/>
        </authorList>
    </citation>
    <scope>NUCLEOTIDE SEQUENCE</scope>
</reference>
<proteinExistence type="predicted"/>
<organism evidence="1">
    <name type="scientific">Anguilla anguilla</name>
    <name type="common">European freshwater eel</name>
    <name type="synonym">Muraena anguilla</name>
    <dbReference type="NCBI Taxonomy" id="7936"/>
    <lineage>
        <taxon>Eukaryota</taxon>
        <taxon>Metazoa</taxon>
        <taxon>Chordata</taxon>
        <taxon>Craniata</taxon>
        <taxon>Vertebrata</taxon>
        <taxon>Euteleostomi</taxon>
        <taxon>Actinopterygii</taxon>
        <taxon>Neopterygii</taxon>
        <taxon>Teleostei</taxon>
        <taxon>Anguilliformes</taxon>
        <taxon>Anguillidae</taxon>
        <taxon>Anguilla</taxon>
    </lineage>
</organism>